<dbReference type="PANTHER" id="PTHR19288">
    <property type="entry name" value="4-NITROPHENYLPHOSPHATASE-RELATED"/>
    <property type="match status" value="1"/>
</dbReference>
<dbReference type="InterPro" id="IPR036412">
    <property type="entry name" value="HAD-like_sf"/>
</dbReference>
<feature type="active site" description="Proton donor" evidence="2">
    <location>
        <position position="12"/>
    </location>
</feature>
<evidence type="ECO:0000313" key="5">
    <source>
        <dbReference type="EMBL" id="QNM14825.1"/>
    </source>
</evidence>
<evidence type="ECO:0000256" key="3">
    <source>
        <dbReference type="PIRSR" id="PIRSR000915-2"/>
    </source>
</evidence>
<protein>
    <submittedName>
        <fullName evidence="5">HAD-IIA family hydrolase</fullName>
    </submittedName>
</protein>
<keyword evidence="4" id="KW-0479">Metal-binding</keyword>
<evidence type="ECO:0000256" key="2">
    <source>
        <dbReference type="PIRSR" id="PIRSR000915-1"/>
    </source>
</evidence>
<comment type="cofactor">
    <cofactor evidence="4">
        <name>Mg(2+)</name>
        <dbReference type="ChEBI" id="CHEBI:18420"/>
    </cofactor>
    <text evidence="4">Divalent metal ions. Mg(2+) is the most effective.</text>
</comment>
<dbReference type="InterPro" id="IPR023214">
    <property type="entry name" value="HAD_sf"/>
</dbReference>
<organism evidence="5 6">
    <name type="scientific">Fusobacterium hominis</name>
    <dbReference type="NCBI Taxonomy" id="2764326"/>
    <lineage>
        <taxon>Bacteria</taxon>
        <taxon>Fusobacteriati</taxon>
        <taxon>Fusobacteriota</taxon>
        <taxon>Fusobacteriia</taxon>
        <taxon>Fusobacteriales</taxon>
        <taxon>Fusobacteriaceae</taxon>
        <taxon>Fusobacterium</taxon>
    </lineage>
</organism>
<proteinExistence type="inferred from homology"/>
<dbReference type="Pfam" id="PF13242">
    <property type="entry name" value="Hydrolase_like"/>
    <property type="match status" value="1"/>
</dbReference>
<feature type="binding site" evidence="4">
    <location>
        <position position="10"/>
    </location>
    <ligand>
        <name>Mg(2+)</name>
        <dbReference type="ChEBI" id="CHEBI:18420"/>
    </ligand>
</feature>
<feature type="binding site" evidence="3">
    <location>
        <position position="191"/>
    </location>
    <ligand>
        <name>substrate</name>
    </ligand>
</feature>
<dbReference type="GO" id="GO:0016791">
    <property type="term" value="F:phosphatase activity"/>
    <property type="evidence" value="ECO:0007669"/>
    <property type="project" value="TreeGrafter"/>
</dbReference>
<dbReference type="RefSeq" id="WP_101474384.1">
    <property type="nucleotide sequence ID" value="NZ_CP060637.1"/>
</dbReference>
<dbReference type="KEGG" id="fho:H9Q81_07635"/>
<feature type="active site" description="Nucleophile" evidence="2">
    <location>
        <position position="10"/>
    </location>
</feature>
<keyword evidence="5" id="KW-0378">Hydrolase</keyword>
<dbReference type="Pfam" id="PF13344">
    <property type="entry name" value="Hydrolase_6"/>
    <property type="match status" value="1"/>
</dbReference>
<reference evidence="5 6" key="1">
    <citation type="submission" date="2020-08" db="EMBL/GenBank/DDBJ databases">
        <authorList>
            <person name="Liu C."/>
            <person name="Sun Q."/>
        </authorList>
    </citation>
    <scope>NUCLEOTIDE SEQUENCE [LARGE SCALE GENOMIC DNA]</scope>
    <source>
        <strain evidence="5 6">NSJ-57</strain>
    </source>
</reference>
<dbReference type="AlphaFoldDB" id="A0A7G9GVJ3"/>
<dbReference type="Gene3D" id="3.40.50.1000">
    <property type="entry name" value="HAD superfamily/HAD-like"/>
    <property type="match status" value="2"/>
</dbReference>
<dbReference type="SUPFAM" id="SSF56784">
    <property type="entry name" value="HAD-like"/>
    <property type="match status" value="1"/>
</dbReference>
<dbReference type="PANTHER" id="PTHR19288:SF46">
    <property type="entry name" value="HALOACID DEHALOGENASE-LIKE HYDROLASE DOMAIN-CONTAINING PROTEIN 2"/>
    <property type="match status" value="1"/>
</dbReference>
<evidence type="ECO:0000313" key="6">
    <source>
        <dbReference type="Proteomes" id="UP000515913"/>
    </source>
</evidence>
<dbReference type="GO" id="GO:0046872">
    <property type="term" value="F:metal ion binding"/>
    <property type="evidence" value="ECO:0007669"/>
    <property type="project" value="UniProtKB-KW"/>
</dbReference>
<dbReference type="EMBL" id="CP060637">
    <property type="protein sequence ID" value="QNM14825.1"/>
    <property type="molecule type" value="Genomic_DNA"/>
</dbReference>
<keyword evidence="6" id="KW-1185">Reference proteome</keyword>
<name>A0A7G9GVJ3_9FUSO</name>
<keyword evidence="4" id="KW-0460">Magnesium</keyword>
<sequence length="264" mass="29464">MKNKKLYLFDLDGTLILGDKVIDGALDVLKKIKSEGKEFMVFTNNSSRTRAQYVEKMAKIGIEITEDEVATGGFTTGQYLLKNNKKRIYVVGTEKFKELLRDLGVTVVDDPKKENGSYNLDAVVIGLDSELRYDKLTKACEILTHEPNITYIGANPDMVYPVEDNVFYPDCGSICKLLSYAVGREPKFLGKPYAEILDFCLETKNVSKEDTVIIGDRLYTDIACGYNNGCDTILVLTGEATAEDVKTTEFKPTVVLNSVKDMEI</sequence>
<dbReference type="InterPro" id="IPR006357">
    <property type="entry name" value="HAD-SF_hydro_IIA"/>
</dbReference>
<evidence type="ECO:0000256" key="4">
    <source>
        <dbReference type="PIRSR" id="PIRSR000915-3"/>
    </source>
</evidence>
<accession>A0A7G9GVJ3</accession>
<evidence type="ECO:0000256" key="1">
    <source>
        <dbReference type="PIRNR" id="PIRNR000915"/>
    </source>
</evidence>
<feature type="binding site" evidence="4">
    <location>
        <position position="216"/>
    </location>
    <ligand>
        <name>Mg(2+)</name>
        <dbReference type="ChEBI" id="CHEBI:18420"/>
    </ligand>
</feature>
<feature type="binding site" evidence="4">
    <location>
        <position position="12"/>
    </location>
    <ligand>
        <name>Mg(2+)</name>
        <dbReference type="ChEBI" id="CHEBI:18420"/>
    </ligand>
</feature>
<dbReference type="GO" id="GO:0005737">
    <property type="term" value="C:cytoplasm"/>
    <property type="evidence" value="ECO:0007669"/>
    <property type="project" value="TreeGrafter"/>
</dbReference>
<dbReference type="PIRSF" id="PIRSF000915">
    <property type="entry name" value="PGP-type_phosphatase"/>
    <property type="match status" value="1"/>
</dbReference>
<comment type="similarity">
    <text evidence="1">Belongs to the HAD-like hydrolase superfamily.</text>
</comment>
<dbReference type="NCBIfam" id="TIGR01460">
    <property type="entry name" value="HAD-SF-IIA"/>
    <property type="match status" value="1"/>
</dbReference>
<dbReference type="Proteomes" id="UP000515913">
    <property type="component" value="Chromosome"/>
</dbReference>
<gene>
    <name evidence="5" type="ORF">H9Q81_07635</name>
</gene>